<feature type="transmembrane region" description="Helical" evidence="11">
    <location>
        <begin position="245"/>
        <end position="267"/>
    </location>
</feature>
<keyword evidence="8 11" id="KW-1133">Transmembrane helix</keyword>
<feature type="transmembrane region" description="Helical" evidence="11">
    <location>
        <begin position="111"/>
        <end position="135"/>
    </location>
</feature>
<evidence type="ECO:0000256" key="7">
    <source>
        <dbReference type="ARBA" id="ARBA00022970"/>
    </source>
</evidence>
<dbReference type="Gene3D" id="1.10.3860.10">
    <property type="entry name" value="Sodium:dicarboxylate symporter"/>
    <property type="match status" value="1"/>
</dbReference>
<comment type="subcellular location">
    <subcellularLocation>
        <location evidence="1">Cell membrane</location>
        <topology evidence="1">Multi-pass membrane protein</topology>
    </subcellularLocation>
    <subcellularLocation>
        <location evidence="11">Membrane</location>
        <topology evidence="11">Multi-pass membrane protein</topology>
    </subcellularLocation>
</comment>
<keyword evidence="7" id="KW-0029">Amino-acid transport</keyword>
<sequence length="309" mass="33906">YKTRKVRVNVEPDDFNSTLEEDIEVHLVGKNIDGVNMLGLIAVSFFIGKTVGKIGNFRKPFLEIITTVNGLSKDMVIMIMTYFPIAVVFMMASYVYDIADRWQTAISLGKFVAVIAAGLVIHGVLVLPLICLLIVRRNPYLVIQGVTPALLRAMLVSRSYAASETNKCCENALQVNKRITDFMLPITIHTNMDGTVLYEMAATIFIAQLSDITLHWSKLFSVGVTVVVTTIGEAGIPATGMMTTLFILAISGIPVNSASILLAIEWLLDRLNAVVNIISDCFGVVIVAHLSEGEMKTMEEQMPKTETTT</sequence>
<dbReference type="GO" id="GO:0033229">
    <property type="term" value="F:cysteine transmembrane transporter activity"/>
    <property type="evidence" value="ECO:0007669"/>
    <property type="project" value="TreeGrafter"/>
</dbReference>
<dbReference type="GO" id="GO:0005886">
    <property type="term" value="C:plasma membrane"/>
    <property type="evidence" value="ECO:0007669"/>
    <property type="project" value="UniProtKB-SubCell"/>
</dbReference>
<accession>A0AAV9S8Q0</accession>
<keyword evidence="9" id="KW-0915">Sodium</keyword>
<reference evidence="12 13" key="1">
    <citation type="submission" date="2021-06" db="EMBL/GenBank/DDBJ databases">
        <authorList>
            <person name="Palmer J.M."/>
        </authorList>
    </citation>
    <scope>NUCLEOTIDE SEQUENCE [LARGE SCALE GENOMIC DNA]</scope>
    <source>
        <strain evidence="12 13">MEX-2019</strain>
        <tissue evidence="12">Muscle</tissue>
    </source>
</reference>
<dbReference type="EMBL" id="JAHHUM010000675">
    <property type="protein sequence ID" value="KAK5617736.1"/>
    <property type="molecule type" value="Genomic_DNA"/>
</dbReference>
<evidence type="ECO:0000256" key="6">
    <source>
        <dbReference type="ARBA" id="ARBA00022723"/>
    </source>
</evidence>
<evidence type="ECO:0000256" key="10">
    <source>
        <dbReference type="ARBA" id="ARBA00023136"/>
    </source>
</evidence>
<organism evidence="12 13">
    <name type="scientific">Crenichthys baileyi</name>
    <name type="common">White River springfish</name>
    <dbReference type="NCBI Taxonomy" id="28760"/>
    <lineage>
        <taxon>Eukaryota</taxon>
        <taxon>Metazoa</taxon>
        <taxon>Chordata</taxon>
        <taxon>Craniata</taxon>
        <taxon>Vertebrata</taxon>
        <taxon>Euteleostomi</taxon>
        <taxon>Actinopterygii</taxon>
        <taxon>Neopterygii</taxon>
        <taxon>Teleostei</taxon>
        <taxon>Neoteleostei</taxon>
        <taxon>Acanthomorphata</taxon>
        <taxon>Ovalentaria</taxon>
        <taxon>Atherinomorphae</taxon>
        <taxon>Cyprinodontiformes</taxon>
        <taxon>Goodeidae</taxon>
        <taxon>Crenichthys</taxon>
    </lineage>
</organism>
<keyword evidence="2 11" id="KW-0813">Transport</keyword>
<dbReference type="AlphaFoldDB" id="A0AAV9S8Q0"/>
<evidence type="ECO:0000256" key="11">
    <source>
        <dbReference type="RuleBase" id="RU361216"/>
    </source>
</evidence>
<keyword evidence="3" id="KW-1003">Cell membrane</keyword>
<dbReference type="GO" id="GO:0005313">
    <property type="term" value="F:L-glutamate transmembrane transporter activity"/>
    <property type="evidence" value="ECO:0007669"/>
    <property type="project" value="TreeGrafter"/>
</dbReference>
<keyword evidence="10 11" id="KW-0472">Membrane</keyword>
<evidence type="ECO:0000256" key="2">
    <source>
        <dbReference type="ARBA" id="ARBA00022448"/>
    </source>
</evidence>
<gene>
    <name evidence="12" type="ORF">CRENBAI_001024</name>
</gene>
<evidence type="ECO:0000256" key="4">
    <source>
        <dbReference type="ARBA" id="ARBA00022553"/>
    </source>
</evidence>
<dbReference type="SUPFAM" id="SSF118215">
    <property type="entry name" value="Proton glutamate symport protein"/>
    <property type="match status" value="1"/>
</dbReference>
<keyword evidence="4" id="KW-0597">Phosphoprotein</keyword>
<comment type="caution">
    <text evidence="11">Lacks conserved residue(s) required for the propagation of feature annotation.</text>
</comment>
<dbReference type="InterPro" id="IPR050746">
    <property type="entry name" value="DAACS"/>
</dbReference>
<dbReference type="GO" id="GO:0015501">
    <property type="term" value="F:glutamate:sodium symporter activity"/>
    <property type="evidence" value="ECO:0007669"/>
    <property type="project" value="TreeGrafter"/>
</dbReference>
<keyword evidence="6" id="KW-0479">Metal-binding</keyword>
<dbReference type="Proteomes" id="UP001311232">
    <property type="component" value="Unassembled WGS sequence"/>
</dbReference>
<keyword evidence="11" id="KW-0769">Symport</keyword>
<comment type="caution">
    <text evidence="12">The sequence shown here is derived from an EMBL/GenBank/DDBJ whole genome shotgun (WGS) entry which is preliminary data.</text>
</comment>
<protein>
    <recommendedName>
        <fullName evidence="11">Amino acid transporter</fullName>
    </recommendedName>
</protein>
<name>A0AAV9S8Q0_9TELE</name>
<comment type="similarity">
    <text evidence="11">Belongs to the dicarboxylate/amino acid:cation symporter (DAACS) (TC 2.A.23) family.</text>
</comment>
<dbReference type="Pfam" id="PF00375">
    <property type="entry name" value="SDF"/>
    <property type="match status" value="1"/>
</dbReference>
<evidence type="ECO:0000256" key="3">
    <source>
        <dbReference type="ARBA" id="ARBA00022475"/>
    </source>
</evidence>
<dbReference type="GO" id="GO:0046872">
    <property type="term" value="F:metal ion binding"/>
    <property type="evidence" value="ECO:0007669"/>
    <property type="project" value="UniProtKB-KW"/>
</dbReference>
<keyword evidence="5 11" id="KW-0812">Transmembrane</keyword>
<evidence type="ECO:0000313" key="12">
    <source>
        <dbReference type="EMBL" id="KAK5617736.1"/>
    </source>
</evidence>
<feature type="non-terminal residue" evidence="12">
    <location>
        <position position="1"/>
    </location>
</feature>
<dbReference type="InterPro" id="IPR036458">
    <property type="entry name" value="Na:dicarbo_symporter_sf"/>
</dbReference>
<evidence type="ECO:0000256" key="8">
    <source>
        <dbReference type="ARBA" id="ARBA00022989"/>
    </source>
</evidence>
<dbReference type="PANTHER" id="PTHR11958">
    <property type="entry name" value="SODIUM/DICARBOXYLATE SYMPORTER-RELATED"/>
    <property type="match status" value="1"/>
</dbReference>
<dbReference type="PANTHER" id="PTHR11958:SF109">
    <property type="entry name" value="EXCITATORY AMINO ACID TRANSPORTER 3"/>
    <property type="match status" value="1"/>
</dbReference>
<evidence type="ECO:0000256" key="1">
    <source>
        <dbReference type="ARBA" id="ARBA00004651"/>
    </source>
</evidence>
<feature type="transmembrane region" description="Helical" evidence="11">
    <location>
        <begin position="75"/>
        <end position="96"/>
    </location>
</feature>
<evidence type="ECO:0000256" key="9">
    <source>
        <dbReference type="ARBA" id="ARBA00023053"/>
    </source>
</evidence>
<dbReference type="PRINTS" id="PR00173">
    <property type="entry name" value="EDTRNSPORT"/>
</dbReference>
<dbReference type="InterPro" id="IPR001991">
    <property type="entry name" value="Na-dicarboxylate_symporter"/>
</dbReference>
<proteinExistence type="inferred from homology"/>
<keyword evidence="13" id="KW-1185">Reference proteome</keyword>
<evidence type="ECO:0000313" key="13">
    <source>
        <dbReference type="Proteomes" id="UP001311232"/>
    </source>
</evidence>
<evidence type="ECO:0000256" key="5">
    <source>
        <dbReference type="ARBA" id="ARBA00022692"/>
    </source>
</evidence>